<organism evidence="1 2">
    <name type="scientific">Blepharisma stoltei</name>
    <dbReference type="NCBI Taxonomy" id="1481888"/>
    <lineage>
        <taxon>Eukaryota</taxon>
        <taxon>Sar</taxon>
        <taxon>Alveolata</taxon>
        <taxon>Ciliophora</taxon>
        <taxon>Postciliodesmatophora</taxon>
        <taxon>Heterotrichea</taxon>
        <taxon>Heterotrichida</taxon>
        <taxon>Blepharismidae</taxon>
        <taxon>Blepharisma</taxon>
    </lineage>
</organism>
<sequence length="105" mass="12456">MEIFILYIMQGAQSFPRDFHFGVSVNNLNYRKWRNQVSEITGTSARLSRLKTFIIHNPHALQYGKRIYYIFTNRLHSPVSVFLHVTFFEFIVEFCYMEAIIGKLS</sequence>
<proteinExistence type="predicted"/>
<evidence type="ECO:0000313" key="1">
    <source>
        <dbReference type="EMBL" id="CAG9334941.1"/>
    </source>
</evidence>
<keyword evidence="2" id="KW-1185">Reference proteome</keyword>
<comment type="caution">
    <text evidence="1">The sequence shown here is derived from an EMBL/GenBank/DDBJ whole genome shotgun (WGS) entry which is preliminary data.</text>
</comment>
<protein>
    <submittedName>
        <fullName evidence="1">Uncharacterized protein</fullName>
    </submittedName>
</protein>
<gene>
    <name evidence="1" type="ORF">BSTOLATCC_MIC62719</name>
</gene>
<evidence type="ECO:0000313" key="2">
    <source>
        <dbReference type="Proteomes" id="UP001162131"/>
    </source>
</evidence>
<name>A0AAU9K7E2_9CILI</name>
<dbReference type="Proteomes" id="UP001162131">
    <property type="component" value="Unassembled WGS sequence"/>
</dbReference>
<accession>A0AAU9K7E2</accession>
<dbReference type="EMBL" id="CAJZBQ010000060">
    <property type="protein sequence ID" value="CAG9334941.1"/>
    <property type="molecule type" value="Genomic_DNA"/>
</dbReference>
<dbReference type="AlphaFoldDB" id="A0AAU9K7E2"/>
<reference evidence="1" key="1">
    <citation type="submission" date="2021-09" db="EMBL/GenBank/DDBJ databases">
        <authorList>
            <consortium name="AG Swart"/>
            <person name="Singh M."/>
            <person name="Singh A."/>
            <person name="Seah K."/>
            <person name="Emmerich C."/>
        </authorList>
    </citation>
    <scope>NUCLEOTIDE SEQUENCE</scope>
    <source>
        <strain evidence="1">ATCC30299</strain>
    </source>
</reference>